<accession>A0A381RV01</accession>
<evidence type="ECO:0000259" key="2">
    <source>
        <dbReference type="Pfam" id="PF00535"/>
    </source>
</evidence>
<feature type="transmembrane region" description="Helical" evidence="1">
    <location>
        <begin position="556"/>
        <end position="579"/>
    </location>
</feature>
<dbReference type="Gene3D" id="3.90.550.10">
    <property type="entry name" value="Spore Coat Polysaccharide Biosynthesis Protein SpsA, Chain A"/>
    <property type="match status" value="1"/>
</dbReference>
<feature type="transmembrane region" description="Helical" evidence="1">
    <location>
        <begin position="291"/>
        <end position="313"/>
    </location>
</feature>
<feature type="domain" description="Bacterial sugar transferase" evidence="3">
    <location>
        <begin position="603"/>
        <end position="685"/>
    </location>
</feature>
<dbReference type="InterPro" id="IPR003362">
    <property type="entry name" value="Bact_transf"/>
</dbReference>
<dbReference type="SUPFAM" id="SSF53448">
    <property type="entry name" value="Nucleotide-diphospho-sugar transferases"/>
    <property type="match status" value="1"/>
</dbReference>
<organism evidence="4">
    <name type="scientific">marine metagenome</name>
    <dbReference type="NCBI Taxonomy" id="408172"/>
    <lineage>
        <taxon>unclassified sequences</taxon>
        <taxon>metagenomes</taxon>
        <taxon>ecological metagenomes</taxon>
    </lineage>
</organism>
<sequence>MEKNVSLLIVSYNVRQYIAHAIDAIIKSDLDDFEIIVIDNNSFDNTVPYLKERYSHLRQIKILQNTENVGFGSAVNQAATIAKGQYYLILNPDTIIQEETISTLKDYLEGNPNVGMVGPKILNADGTLQLACKRSFPTLSVALPKLLGLSRLFPNSKWAGKYNLTYLDEDQISSVDAISGSCMFIRSFLFHELKGFDERFFMFGEDLDLCSRIWKNNYEVHYVPNTQIIHYQGESVKSAPFDSINAFYNAMILFVDKHFSFGAGWLMKFAIRCGIYIRKFLSMIGEKRSQILSVTIDAIVILSAFLIAISMRFSHFEPITMSNGLVPAIYIIFWIGVGFIFQLYNRYILSYSRAIISSITGFFLAVAFTYFFKQYAFSRFVIIFGSAIISILIPGWRVFVHFLMARGLLNHVKQKNPILFTRKTFIVGADDEGLRIADSLLKRFDTGLELIGIIDTKLPEQDNKLPIDFIGQLSDLRDLVVKYRIRELIFSTSAFTNKEILNLMNQTKDLRLTYRMIPRQQEILLGKASIEDIGDLSFLNIEYSLFYSLHRLTKRVFDLTISLLTLIIFSPIILLLLLLKKGRKRQYWGLEGNKFDVSIFNVRSRFIRELPLFIAVLLGDLSLVGSTMFETTEPNPNLICQPGLTGLERIRSIKFNPEDRLALDHYYVQNQSFTMDLEIIMKTVFSN</sequence>
<name>A0A381RV01_9ZZZZ</name>
<keyword evidence="1" id="KW-0472">Membrane</keyword>
<dbReference type="PANTHER" id="PTHR43179:SF7">
    <property type="entry name" value="RHAMNOSYLTRANSFERASE WBBL"/>
    <property type="match status" value="1"/>
</dbReference>
<feature type="transmembrane region" description="Helical" evidence="1">
    <location>
        <begin position="325"/>
        <end position="344"/>
    </location>
</feature>
<gene>
    <name evidence="4" type="ORF">METZ01_LOCUS45607</name>
</gene>
<dbReference type="CDD" id="cd04186">
    <property type="entry name" value="GT_2_like_c"/>
    <property type="match status" value="1"/>
</dbReference>
<dbReference type="Pfam" id="PF00535">
    <property type="entry name" value="Glycos_transf_2"/>
    <property type="match status" value="1"/>
</dbReference>
<dbReference type="Pfam" id="PF13727">
    <property type="entry name" value="CoA_binding_3"/>
    <property type="match status" value="1"/>
</dbReference>
<evidence type="ECO:0000256" key="1">
    <source>
        <dbReference type="SAM" id="Phobius"/>
    </source>
</evidence>
<protein>
    <recommendedName>
        <fullName evidence="5">Bacterial sugar transferase domain-containing protein</fullName>
    </recommendedName>
</protein>
<dbReference type="AlphaFoldDB" id="A0A381RV01"/>
<feature type="domain" description="Glycosyltransferase 2-like" evidence="2">
    <location>
        <begin position="6"/>
        <end position="187"/>
    </location>
</feature>
<proteinExistence type="predicted"/>
<keyword evidence="1" id="KW-0812">Transmembrane</keyword>
<feature type="transmembrane region" description="Helical" evidence="1">
    <location>
        <begin position="377"/>
        <end position="399"/>
    </location>
</feature>
<dbReference type="EMBL" id="UINC01002087">
    <property type="protein sequence ID" value="SUZ92753.1"/>
    <property type="molecule type" value="Genomic_DNA"/>
</dbReference>
<dbReference type="Gene3D" id="3.40.50.720">
    <property type="entry name" value="NAD(P)-binding Rossmann-like Domain"/>
    <property type="match status" value="1"/>
</dbReference>
<reference evidence="4" key="1">
    <citation type="submission" date="2018-05" db="EMBL/GenBank/DDBJ databases">
        <authorList>
            <person name="Lanie J.A."/>
            <person name="Ng W.-L."/>
            <person name="Kazmierczak K.M."/>
            <person name="Andrzejewski T.M."/>
            <person name="Davidsen T.M."/>
            <person name="Wayne K.J."/>
            <person name="Tettelin H."/>
            <person name="Glass J.I."/>
            <person name="Rusch D."/>
            <person name="Podicherti R."/>
            <person name="Tsui H.-C.T."/>
            <person name="Winkler M.E."/>
        </authorList>
    </citation>
    <scope>NUCLEOTIDE SEQUENCE</scope>
</reference>
<evidence type="ECO:0008006" key="5">
    <source>
        <dbReference type="Google" id="ProtNLM"/>
    </source>
</evidence>
<evidence type="ECO:0000259" key="3">
    <source>
        <dbReference type="Pfam" id="PF02397"/>
    </source>
</evidence>
<keyword evidence="1" id="KW-1133">Transmembrane helix</keyword>
<dbReference type="PANTHER" id="PTHR43179">
    <property type="entry name" value="RHAMNOSYLTRANSFERASE WBBL"/>
    <property type="match status" value="1"/>
</dbReference>
<dbReference type="InterPro" id="IPR001173">
    <property type="entry name" value="Glyco_trans_2-like"/>
</dbReference>
<feature type="transmembrane region" description="Helical" evidence="1">
    <location>
        <begin position="351"/>
        <end position="371"/>
    </location>
</feature>
<evidence type="ECO:0000313" key="4">
    <source>
        <dbReference type="EMBL" id="SUZ92753.1"/>
    </source>
</evidence>
<dbReference type="Pfam" id="PF02397">
    <property type="entry name" value="Bac_transf"/>
    <property type="match status" value="1"/>
</dbReference>
<dbReference type="InterPro" id="IPR029044">
    <property type="entry name" value="Nucleotide-diphossugar_trans"/>
</dbReference>